<dbReference type="KEGG" id="zpl:ZBT109_1700"/>
<sequence>MPGIPMLKNRKIVTRISLSAESGEFDGGNGRDVILEDYRATAEITDISWYSGGELSMRIYGVPPEVMNKLSTLGITQSLVPKNTISVLAGEVDDKGQGSLSEVYAGTIKSAHADYSAQPNVSLALEATAGFFEGQKRVPPTTYRGDMKVADSIKVLTEEMGWTFVNDGVDTVLRDVHVEGSAVGQIHDLARAAGIACIMSMNTVTISPYNGITTATPVEISPETGLIGYPAFASGGIAANTLFNPAIRAGGKIKLTTSVPQAKGEFNVQFVQHQISCEMPDGPWMTNVYANHNDYYMAGRYD</sequence>
<keyword evidence="2" id="KW-1185">Reference proteome</keyword>
<gene>
    <name evidence="1" type="ORF">ZBT109_1700</name>
</gene>
<dbReference type="Pfam" id="PF22759">
    <property type="entry name" value="E217_GP41"/>
    <property type="match status" value="1"/>
</dbReference>
<name>A0A348HFQ3_9GAMM</name>
<evidence type="ECO:0000313" key="2">
    <source>
        <dbReference type="Proteomes" id="UP000267342"/>
    </source>
</evidence>
<organism evidence="1 2">
    <name type="scientific">Zymobacter palmae</name>
    <dbReference type="NCBI Taxonomy" id="33074"/>
    <lineage>
        <taxon>Bacteria</taxon>
        <taxon>Pseudomonadati</taxon>
        <taxon>Pseudomonadota</taxon>
        <taxon>Gammaproteobacteria</taxon>
        <taxon>Oceanospirillales</taxon>
        <taxon>Halomonadaceae</taxon>
        <taxon>Zymobacter group</taxon>
        <taxon>Zymobacter</taxon>
    </lineage>
</organism>
<dbReference type="InterPro" id="IPR054496">
    <property type="entry name" value="E217_GP41"/>
</dbReference>
<dbReference type="Proteomes" id="UP000267342">
    <property type="component" value="Chromosome"/>
</dbReference>
<protein>
    <submittedName>
        <fullName evidence="1">Type V secretory pathway, adhesin AidA</fullName>
    </submittedName>
</protein>
<accession>A0A348HFQ3</accession>
<reference evidence="1 2" key="1">
    <citation type="submission" date="2018-09" db="EMBL/GenBank/DDBJ databases">
        <title>Zymobacter palmae IAM14233 (=T109) whole genome analysis.</title>
        <authorList>
            <person name="Yanase H."/>
        </authorList>
    </citation>
    <scope>NUCLEOTIDE SEQUENCE [LARGE SCALE GENOMIC DNA]</scope>
    <source>
        <strain evidence="1 2">IAM14233</strain>
    </source>
</reference>
<proteinExistence type="predicted"/>
<dbReference type="STRING" id="1123510.GCA_000620025_00885"/>
<dbReference type="AlphaFoldDB" id="A0A348HFQ3"/>
<evidence type="ECO:0000313" key="1">
    <source>
        <dbReference type="EMBL" id="BBG30455.1"/>
    </source>
</evidence>
<dbReference type="EMBL" id="AP018933">
    <property type="protein sequence ID" value="BBG30455.1"/>
    <property type="molecule type" value="Genomic_DNA"/>
</dbReference>